<feature type="region of interest" description="Disordered" evidence="1">
    <location>
        <begin position="176"/>
        <end position="202"/>
    </location>
</feature>
<name>A0AAX2SFV8_KOCRH</name>
<accession>A0AAX2SFV8</accession>
<keyword evidence="2" id="KW-0472">Membrane</keyword>
<evidence type="ECO:0000256" key="1">
    <source>
        <dbReference type="SAM" id="MobiDB-lite"/>
    </source>
</evidence>
<reference evidence="3 4" key="1">
    <citation type="submission" date="2019-03" db="EMBL/GenBank/DDBJ databases">
        <title>Genome Sequencing and Assembly of Various Microbes Isolated from Alder Root Nodule.</title>
        <authorList>
            <person name="Swanson E."/>
            <person name="Sevigny J.L."/>
            <person name="Pesce C."/>
            <person name="Davis I."/>
            <person name="Kleiner V."/>
            <person name="Tisa L."/>
        </authorList>
    </citation>
    <scope>NUCLEOTIDE SEQUENCE [LARGE SCALE GENOMIC DNA]</scope>
    <source>
        <strain evidence="3 4">4R-31</strain>
    </source>
</reference>
<dbReference type="Proteomes" id="UP000298017">
    <property type="component" value="Unassembled WGS sequence"/>
</dbReference>
<dbReference type="AlphaFoldDB" id="A0AAX2SFV8"/>
<dbReference type="EMBL" id="SPNK01000003">
    <property type="protein sequence ID" value="TFI02214.1"/>
    <property type="molecule type" value="Genomic_DNA"/>
</dbReference>
<gene>
    <name evidence="3" type="ORF">E4P33_03985</name>
</gene>
<keyword evidence="2" id="KW-0812">Transmembrane</keyword>
<evidence type="ECO:0000313" key="3">
    <source>
        <dbReference type="EMBL" id="TFI02214.1"/>
    </source>
</evidence>
<organism evidence="3 4">
    <name type="scientific">Kocuria rhizophila</name>
    <dbReference type="NCBI Taxonomy" id="72000"/>
    <lineage>
        <taxon>Bacteria</taxon>
        <taxon>Bacillati</taxon>
        <taxon>Actinomycetota</taxon>
        <taxon>Actinomycetes</taxon>
        <taxon>Micrococcales</taxon>
        <taxon>Micrococcaceae</taxon>
        <taxon>Kocuria</taxon>
    </lineage>
</organism>
<sequence length="202" mass="21467">MSGRHGLELAPGEETVVATRPHPLALAGPAVTAWLTVLVYSALRRVLDLTWRPTDAPWTGLHTFVGWLLLAAALLLAWRRVAVPVWRWWRTRFVLTTERLALLGPPARDGAVSLPLDALQTVRVTRGATEVGAAREHLDRGTVLADFGTLGGLKLAGAPQPARLTQLVRESAAQVGNYSGGGTIPGPGRPGPHTAQQGGPRG</sequence>
<evidence type="ECO:0000313" key="4">
    <source>
        <dbReference type="Proteomes" id="UP000298017"/>
    </source>
</evidence>
<keyword evidence="4" id="KW-1185">Reference proteome</keyword>
<keyword evidence="2" id="KW-1133">Transmembrane helix</keyword>
<evidence type="ECO:0008006" key="5">
    <source>
        <dbReference type="Google" id="ProtNLM"/>
    </source>
</evidence>
<comment type="caution">
    <text evidence="3">The sequence shown here is derived from an EMBL/GenBank/DDBJ whole genome shotgun (WGS) entry which is preliminary data.</text>
</comment>
<protein>
    <recommendedName>
        <fullName evidence="5">DUF304 domain-containing protein</fullName>
    </recommendedName>
</protein>
<feature type="transmembrane region" description="Helical" evidence="2">
    <location>
        <begin position="63"/>
        <end position="82"/>
    </location>
</feature>
<feature type="transmembrane region" description="Helical" evidence="2">
    <location>
        <begin position="24"/>
        <end position="43"/>
    </location>
</feature>
<evidence type="ECO:0000256" key="2">
    <source>
        <dbReference type="SAM" id="Phobius"/>
    </source>
</evidence>
<dbReference type="RefSeq" id="WP_135010282.1">
    <property type="nucleotide sequence ID" value="NZ_JAYEXM010000003.1"/>
</dbReference>
<proteinExistence type="predicted"/>